<keyword evidence="3" id="KW-1185">Reference proteome</keyword>
<accession>A0A9P3G9U3</accession>
<comment type="caution">
    <text evidence="2">The sequence shown here is derived from an EMBL/GenBank/DDBJ whole genome shotgun (WGS) entry which is preliminary data.</text>
</comment>
<evidence type="ECO:0000313" key="2">
    <source>
        <dbReference type="EMBL" id="GJE90951.1"/>
    </source>
</evidence>
<feature type="region of interest" description="Disordered" evidence="1">
    <location>
        <begin position="1"/>
        <end position="88"/>
    </location>
</feature>
<proteinExistence type="predicted"/>
<sequence length="107" mass="11165">MPRRAREAETCPTSARTARRGHSVTCVGDPRAQCGQNTGHTTTARSDHSARSRRVGRPSDGPLLRRTSCRSVSASVARTAPSHAAPGGVLEIPVLAAPGAADRQRGS</sequence>
<name>A0A9P3G9U3_9APHY</name>
<evidence type="ECO:0000256" key="1">
    <source>
        <dbReference type="SAM" id="MobiDB-lite"/>
    </source>
</evidence>
<dbReference type="Proteomes" id="UP000703269">
    <property type="component" value="Unassembled WGS sequence"/>
</dbReference>
<organism evidence="2 3">
    <name type="scientific">Phanerochaete sordida</name>
    <dbReference type="NCBI Taxonomy" id="48140"/>
    <lineage>
        <taxon>Eukaryota</taxon>
        <taxon>Fungi</taxon>
        <taxon>Dikarya</taxon>
        <taxon>Basidiomycota</taxon>
        <taxon>Agaricomycotina</taxon>
        <taxon>Agaricomycetes</taxon>
        <taxon>Polyporales</taxon>
        <taxon>Phanerochaetaceae</taxon>
        <taxon>Phanerochaete</taxon>
    </lineage>
</organism>
<evidence type="ECO:0000313" key="3">
    <source>
        <dbReference type="Proteomes" id="UP000703269"/>
    </source>
</evidence>
<dbReference type="AlphaFoldDB" id="A0A9P3G9U3"/>
<reference evidence="2 3" key="1">
    <citation type="submission" date="2021-08" db="EMBL/GenBank/DDBJ databases">
        <title>Draft Genome Sequence of Phanerochaete sordida strain YK-624.</title>
        <authorList>
            <person name="Mori T."/>
            <person name="Dohra H."/>
            <person name="Suzuki T."/>
            <person name="Kawagishi H."/>
            <person name="Hirai H."/>
        </authorList>
    </citation>
    <scope>NUCLEOTIDE SEQUENCE [LARGE SCALE GENOMIC DNA]</scope>
    <source>
        <strain evidence="2 3">YK-624</strain>
    </source>
</reference>
<feature type="compositionally biased region" description="Polar residues" evidence="1">
    <location>
        <begin position="34"/>
        <end position="44"/>
    </location>
</feature>
<dbReference type="EMBL" id="BPQB01000019">
    <property type="protein sequence ID" value="GJE90951.1"/>
    <property type="molecule type" value="Genomic_DNA"/>
</dbReference>
<protein>
    <submittedName>
        <fullName evidence="2">Uncharacterized protein</fullName>
    </submittedName>
</protein>
<gene>
    <name evidence="2" type="ORF">PsYK624_070980</name>
</gene>